<dbReference type="SUPFAM" id="SSF47413">
    <property type="entry name" value="lambda repressor-like DNA-binding domains"/>
    <property type="match status" value="1"/>
</dbReference>
<keyword evidence="2" id="KW-1185">Reference proteome</keyword>
<name>A0A0B3WM58_9FIRM</name>
<comment type="caution">
    <text evidence="1">The sequence shown here is derived from an EMBL/GenBank/DDBJ whole genome shotgun (WGS) entry which is preliminary data.</text>
</comment>
<gene>
    <name evidence="1" type="ORF">QX51_18110</name>
</gene>
<dbReference type="OrthoDB" id="9843422at2"/>
<protein>
    <submittedName>
        <fullName evidence="1">Uncharacterized protein</fullName>
    </submittedName>
</protein>
<dbReference type="InterPro" id="IPR010982">
    <property type="entry name" value="Lambda_DNA-bd_dom_sf"/>
</dbReference>
<evidence type="ECO:0000313" key="1">
    <source>
        <dbReference type="EMBL" id="KHS55650.1"/>
    </source>
</evidence>
<accession>A0A0B3WM58</accession>
<dbReference type="AlphaFoldDB" id="A0A0B3WM58"/>
<proteinExistence type="predicted"/>
<reference evidence="1 2" key="1">
    <citation type="submission" date="2014-12" db="EMBL/GenBank/DDBJ databases">
        <title>Draft genome sequence of Terrisporobacter sp. 08-306576, isolated from the blood culture of a bacteremia patient.</title>
        <authorList>
            <person name="Lund L.C."/>
            <person name="Sydenham T.V."/>
            <person name="Hogh S.V."/>
            <person name="Skov M.N."/>
            <person name="Kemp M."/>
            <person name="Justesen U.S."/>
        </authorList>
    </citation>
    <scope>NUCLEOTIDE SEQUENCE [LARGE SCALE GENOMIC DNA]</scope>
    <source>
        <strain evidence="1 2">08-306576</strain>
    </source>
</reference>
<dbReference type="GO" id="GO:0003677">
    <property type="term" value="F:DNA binding"/>
    <property type="evidence" value="ECO:0007669"/>
    <property type="project" value="InterPro"/>
</dbReference>
<dbReference type="InterPro" id="IPR001387">
    <property type="entry name" value="Cro/C1-type_HTH"/>
</dbReference>
<dbReference type="EMBL" id="JWHR01000156">
    <property type="protein sequence ID" value="KHS55650.1"/>
    <property type="molecule type" value="Genomic_DNA"/>
</dbReference>
<dbReference type="Gene3D" id="1.10.260.40">
    <property type="entry name" value="lambda repressor-like DNA-binding domains"/>
    <property type="match status" value="1"/>
</dbReference>
<evidence type="ECO:0000313" key="2">
    <source>
        <dbReference type="Proteomes" id="UP000031189"/>
    </source>
</evidence>
<dbReference type="Proteomes" id="UP000031189">
    <property type="component" value="Unassembled WGS sequence"/>
</dbReference>
<dbReference type="RefSeq" id="WP_039681305.1">
    <property type="nucleotide sequence ID" value="NZ_JAWGXO010000003.1"/>
</dbReference>
<dbReference type="CDD" id="cd00093">
    <property type="entry name" value="HTH_XRE"/>
    <property type="match status" value="1"/>
</dbReference>
<sequence>MGIYLIGELKEIRKGKGFSRKRLANRISHLCKKDFKKKTVSAKTIQRAEEGKPIKKEKASYIAKALDMKLEDIICEKRKDTNDKLETLNLEKSMWKESELEIGNEKVGESKQLEFEFSNDGKLVILIDNNNSIEKIISIIKQDVNDIPCLCRVNRLGNKPDMAM</sequence>
<organism evidence="1 2">
    <name type="scientific">Terrisporobacter othiniensis</name>
    <dbReference type="NCBI Taxonomy" id="1577792"/>
    <lineage>
        <taxon>Bacteria</taxon>
        <taxon>Bacillati</taxon>
        <taxon>Bacillota</taxon>
        <taxon>Clostridia</taxon>
        <taxon>Peptostreptococcales</taxon>
        <taxon>Peptostreptococcaceae</taxon>
        <taxon>Terrisporobacter</taxon>
    </lineage>
</organism>